<dbReference type="EMBL" id="NSJE01000006">
    <property type="protein sequence ID" value="PAT43215.1"/>
    <property type="molecule type" value="Genomic_DNA"/>
</dbReference>
<accession>A0A2A2AX99</accession>
<name>A0A2A2AX99_9BURK</name>
<dbReference type="Gene3D" id="3.90.1720.10">
    <property type="entry name" value="endopeptidase domain like (from Nostoc punctiforme)"/>
    <property type="match status" value="1"/>
</dbReference>
<evidence type="ECO:0000313" key="1">
    <source>
        <dbReference type="EMBL" id="PAT43215.1"/>
    </source>
</evidence>
<comment type="caution">
    <text evidence="1">The sequence shown here is derived from an EMBL/GenBank/DDBJ whole genome shotgun (WGS) entry which is preliminary data.</text>
</comment>
<gene>
    <name evidence="1" type="ORF">CK621_05095</name>
</gene>
<evidence type="ECO:0008006" key="3">
    <source>
        <dbReference type="Google" id="ProtNLM"/>
    </source>
</evidence>
<evidence type="ECO:0000313" key="2">
    <source>
        <dbReference type="Proteomes" id="UP000218439"/>
    </source>
</evidence>
<dbReference type="InterPro" id="IPR038765">
    <property type="entry name" value="Papain-like_cys_pep_sf"/>
</dbReference>
<dbReference type="Proteomes" id="UP000218439">
    <property type="component" value="Unassembled WGS sequence"/>
</dbReference>
<proteinExistence type="predicted"/>
<reference evidence="1 2" key="1">
    <citation type="submission" date="2017-08" db="EMBL/GenBank/DDBJ databases">
        <title>WGS of Clinical strains of the CDC Group NO-1 linked to zoonotic infections in humans.</title>
        <authorList>
            <person name="Bernier A.-M."/>
            <person name="Bernard K."/>
        </authorList>
    </citation>
    <scope>NUCLEOTIDE SEQUENCE [LARGE SCALE GENOMIC DNA]</scope>
    <source>
        <strain evidence="1 2">NML120219</strain>
    </source>
</reference>
<dbReference type="AlphaFoldDB" id="A0A2A2AX99"/>
<sequence>MESAHLLMRVIGLGLLAALAPSGLALTGPMPLRPAIVAAPTDMQVGDWVFRGGVSSDSRWIRMLSGGSFSHVGVVVQTVPSVLIAHATTDDDPVRPDQVILTAWEDFASADRADRLAVARPRFMSAAQREASAHHVAARAGQRFVLAGRDAAPLYCTTVLLDAVQAQAPHFKPEWQRLDVPVMRGEYLFPKALAQADLQWLMGTEPFGP</sequence>
<organism evidence="1 2">
    <name type="scientific">Vandammella animalimorsus</name>
    <dbReference type="NCBI Taxonomy" id="2029117"/>
    <lineage>
        <taxon>Bacteria</taxon>
        <taxon>Pseudomonadati</taxon>
        <taxon>Pseudomonadota</taxon>
        <taxon>Betaproteobacteria</taxon>
        <taxon>Burkholderiales</taxon>
        <taxon>Comamonadaceae</taxon>
        <taxon>Vandammella</taxon>
    </lineage>
</organism>
<protein>
    <recommendedName>
        <fullName evidence="3">Permuted papain-like amidase YaeF/Yiix C92 family enzyme</fullName>
    </recommendedName>
</protein>
<dbReference type="SUPFAM" id="SSF54001">
    <property type="entry name" value="Cysteine proteinases"/>
    <property type="match status" value="1"/>
</dbReference>